<evidence type="ECO:0000313" key="10">
    <source>
        <dbReference type="EMBL" id="PKQ66626.1"/>
    </source>
</evidence>
<dbReference type="Pfam" id="PF02321">
    <property type="entry name" value="OEP"/>
    <property type="match status" value="2"/>
</dbReference>
<dbReference type="PANTHER" id="PTHR30026">
    <property type="entry name" value="OUTER MEMBRANE PROTEIN TOLC"/>
    <property type="match status" value="1"/>
</dbReference>
<keyword evidence="3" id="KW-0813">Transport</keyword>
<evidence type="ECO:0000256" key="9">
    <source>
        <dbReference type="SAM" id="SignalP"/>
    </source>
</evidence>
<evidence type="ECO:0000256" key="4">
    <source>
        <dbReference type="ARBA" id="ARBA00022452"/>
    </source>
</evidence>
<evidence type="ECO:0000256" key="2">
    <source>
        <dbReference type="ARBA" id="ARBA00007613"/>
    </source>
</evidence>
<comment type="similarity">
    <text evidence="2">Belongs to the outer membrane factor (OMF) (TC 1.B.17) family.</text>
</comment>
<evidence type="ECO:0000256" key="8">
    <source>
        <dbReference type="SAM" id="Coils"/>
    </source>
</evidence>
<dbReference type="SUPFAM" id="SSF56954">
    <property type="entry name" value="Outer membrane efflux proteins (OEP)"/>
    <property type="match status" value="1"/>
</dbReference>
<dbReference type="GO" id="GO:0015562">
    <property type="term" value="F:efflux transmembrane transporter activity"/>
    <property type="evidence" value="ECO:0007669"/>
    <property type="project" value="InterPro"/>
</dbReference>
<keyword evidence="9" id="KW-0732">Signal</keyword>
<keyword evidence="4" id="KW-1134">Transmembrane beta strand</keyword>
<protein>
    <submittedName>
        <fullName evidence="10">Outer membrane component of tripartite multidrug resistance system</fullName>
    </submittedName>
</protein>
<evidence type="ECO:0000256" key="6">
    <source>
        <dbReference type="ARBA" id="ARBA00023136"/>
    </source>
</evidence>
<dbReference type="GO" id="GO:0009279">
    <property type="term" value="C:cell outer membrane"/>
    <property type="evidence" value="ECO:0007669"/>
    <property type="project" value="UniProtKB-SubCell"/>
</dbReference>
<evidence type="ECO:0000256" key="5">
    <source>
        <dbReference type="ARBA" id="ARBA00022692"/>
    </source>
</evidence>
<accession>A0A2N3I8I1</accession>
<comment type="subcellular location">
    <subcellularLocation>
        <location evidence="1">Cell outer membrane</location>
    </subcellularLocation>
</comment>
<dbReference type="PANTHER" id="PTHR30026:SF20">
    <property type="entry name" value="OUTER MEMBRANE PROTEIN TOLC"/>
    <property type="match status" value="1"/>
</dbReference>
<organism evidence="10 11">
    <name type="scientific">Labilibaculum manganireducens</name>
    <dbReference type="NCBI Taxonomy" id="1940525"/>
    <lineage>
        <taxon>Bacteria</taxon>
        <taxon>Pseudomonadati</taxon>
        <taxon>Bacteroidota</taxon>
        <taxon>Bacteroidia</taxon>
        <taxon>Marinilabiliales</taxon>
        <taxon>Marinifilaceae</taxon>
        <taxon>Labilibaculum</taxon>
    </lineage>
</organism>
<dbReference type="InterPro" id="IPR003423">
    <property type="entry name" value="OMP_efflux"/>
</dbReference>
<dbReference type="PROSITE" id="PS51257">
    <property type="entry name" value="PROKAR_LIPOPROTEIN"/>
    <property type="match status" value="1"/>
</dbReference>
<name>A0A2N3I8I1_9BACT</name>
<evidence type="ECO:0000256" key="3">
    <source>
        <dbReference type="ARBA" id="ARBA00022448"/>
    </source>
</evidence>
<feature type="coiled-coil region" evidence="8">
    <location>
        <begin position="376"/>
        <end position="403"/>
    </location>
</feature>
<keyword evidence="11" id="KW-1185">Reference proteome</keyword>
<keyword evidence="7" id="KW-0998">Cell outer membrane</keyword>
<feature type="signal peptide" evidence="9">
    <location>
        <begin position="1"/>
        <end position="29"/>
    </location>
</feature>
<sequence length="449" mass="51756">MKFLKMNRKSKNAIAFILILLSCHCITNAQESVSISLQEAWQRANTFSKELQLRKIDTKISEEKILDAKNKWLPEFGADASYGKLANIPIFENGILKSPEYIPLEDHSVYDAGIEAYFNLYNGHKTRIQVKQAETKQALLHYLEEAGFSDIHYKVAQDYLGIQASLAFKKLIERNIYKNNKRLNQITKLYHNGVVLKSDLLRSQLQLSQQKTNLLKIENNLELSTQQLNILIGFDDDQAIEPTDSIAVGSEFIKTELLYQDYLGQAIQLSPLEKIARAQITMMQLYEKDVKAEKLPKIGFFGEYTYSYPQIKLYPYSNSPYLMGVAGIKVSYNISALYHDKHKERAASISIRKQELAQKQTEDQLRIDVRTAYKRFHENLKEIETAKMNIQQAEENYRIVNQTYFNQLALLTDLLTADTQLLQAKFELVNSQVSAKLHYYQLLKITGQL</sequence>
<comment type="caution">
    <text evidence="10">The sequence shown here is derived from an EMBL/GenBank/DDBJ whole genome shotgun (WGS) entry which is preliminary data.</text>
</comment>
<evidence type="ECO:0000256" key="1">
    <source>
        <dbReference type="ARBA" id="ARBA00004442"/>
    </source>
</evidence>
<dbReference type="EMBL" id="MVDE01000013">
    <property type="protein sequence ID" value="PKQ66626.1"/>
    <property type="molecule type" value="Genomic_DNA"/>
</dbReference>
<reference evidence="10 11" key="1">
    <citation type="journal article" date="2017" name="Front. Microbiol.">
        <title>Labilibaculum manganireducens gen. nov., sp. nov. and Labilibaculum filiforme sp. nov., Novel Bacteroidetes Isolated from Subsurface Sediments of the Baltic Sea.</title>
        <authorList>
            <person name="Vandieken V."/>
            <person name="Marshall I.P."/>
            <person name="Niemann H."/>
            <person name="Engelen B."/>
            <person name="Cypionka H."/>
        </authorList>
    </citation>
    <scope>NUCLEOTIDE SEQUENCE [LARGE SCALE GENOMIC DNA]</scope>
    <source>
        <strain evidence="10 11">59.10-2M</strain>
    </source>
</reference>
<gene>
    <name evidence="10" type="ORF">BZG01_10115</name>
</gene>
<dbReference type="InterPro" id="IPR051906">
    <property type="entry name" value="TolC-like"/>
</dbReference>
<dbReference type="GO" id="GO:1990281">
    <property type="term" value="C:efflux pump complex"/>
    <property type="evidence" value="ECO:0007669"/>
    <property type="project" value="TreeGrafter"/>
</dbReference>
<dbReference type="Proteomes" id="UP000233618">
    <property type="component" value="Unassembled WGS sequence"/>
</dbReference>
<keyword evidence="5" id="KW-0812">Transmembrane</keyword>
<evidence type="ECO:0000313" key="11">
    <source>
        <dbReference type="Proteomes" id="UP000233618"/>
    </source>
</evidence>
<keyword evidence="6" id="KW-0472">Membrane</keyword>
<dbReference type="AlphaFoldDB" id="A0A2N3I8I1"/>
<dbReference type="Gene3D" id="1.20.1600.10">
    <property type="entry name" value="Outer membrane efflux proteins (OEP)"/>
    <property type="match status" value="1"/>
</dbReference>
<evidence type="ECO:0000256" key="7">
    <source>
        <dbReference type="ARBA" id="ARBA00023237"/>
    </source>
</evidence>
<proteinExistence type="inferred from homology"/>
<feature type="chain" id="PRO_5014852579" evidence="9">
    <location>
        <begin position="30"/>
        <end position="449"/>
    </location>
</feature>
<dbReference type="GO" id="GO:0015288">
    <property type="term" value="F:porin activity"/>
    <property type="evidence" value="ECO:0007669"/>
    <property type="project" value="TreeGrafter"/>
</dbReference>
<keyword evidence="8" id="KW-0175">Coiled coil</keyword>